<reference evidence="2" key="1">
    <citation type="submission" date="2021-01" db="EMBL/GenBank/DDBJ databases">
        <authorList>
            <person name="Corre E."/>
            <person name="Pelletier E."/>
            <person name="Niang G."/>
            <person name="Scheremetjew M."/>
            <person name="Finn R."/>
            <person name="Kale V."/>
            <person name="Holt S."/>
            <person name="Cochrane G."/>
            <person name="Meng A."/>
            <person name="Brown T."/>
            <person name="Cohen L."/>
        </authorList>
    </citation>
    <scope>NUCLEOTIDE SEQUENCE</scope>
</reference>
<dbReference type="AlphaFoldDB" id="A0A7S1EWI5"/>
<dbReference type="EMBL" id="HBFQ01003297">
    <property type="protein sequence ID" value="CAD8827941.1"/>
    <property type="molecule type" value="Transcribed_RNA"/>
</dbReference>
<accession>A0A7S1EWI5</accession>
<sequence length="442" mass="48034">MRWWTPPIPEKRRKLDDHQAVATKEAGCPEASKPQHSGKILPLKRKPAVAPLAVSTQSGASDATVSAPPLFYQHTPVISPCTQPIAPSLFWLETEAPPEEGLPRTGPALYHNESMKSLVSTAHSILSEFVDIESQVVLFHDHDWSELPLVCKGLRAAGGEEVAICLAVCVSRKVWAVGLAGKQKVRVNTARLALAVALAWNGDCAHVALRWPEFANLCSAAGVHFEAGPADTRGTSGHGTWRGHPSFGAKTTPSTQAVSVPRVPALPVETAPTVDTSEIEVWWIEIPEESWPVPLAGVTSRDAVIIAHSTNTGLSELQQSASLLLRELVEDTSHVTFHHDCSWDSFPSVGAALRSAGGKEESLCVAVCEKFDLWAVGLGSKWKTRQTAAKLSLCVAITLKTSEFDATVAKWREFRAFREHVRGRLSSFQNRSEPRSWPGERV</sequence>
<proteinExistence type="predicted"/>
<name>A0A7S1EWI5_NOCSC</name>
<evidence type="ECO:0000256" key="1">
    <source>
        <dbReference type="SAM" id="MobiDB-lite"/>
    </source>
</evidence>
<gene>
    <name evidence="2" type="ORF">NSCI0253_LOCUS2287</name>
</gene>
<organism evidence="2">
    <name type="scientific">Noctiluca scintillans</name>
    <name type="common">Sea sparkle</name>
    <name type="synonym">Red tide dinoflagellate</name>
    <dbReference type="NCBI Taxonomy" id="2966"/>
    <lineage>
        <taxon>Eukaryota</taxon>
        <taxon>Sar</taxon>
        <taxon>Alveolata</taxon>
        <taxon>Dinophyceae</taxon>
        <taxon>Noctilucales</taxon>
        <taxon>Noctilucaceae</taxon>
        <taxon>Noctiluca</taxon>
    </lineage>
</organism>
<evidence type="ECO:0000313" key="2">
    <source>
        <dbReference type="EMBL" id="CAD8827941.1"/>
    </source>
</evidence>
<feature type="compositionally biased region" description="Basic and acidic residues" evidence="1">
    <location>
        <begin position="9"/>
        <end position="19"/>
    </location>
</feature>
<feature type="region of interest" description="Disordered" evidence="1">
    <location>
        <begin position="1"/>
        <end position="37"/>
    </location>
</feature>
<protein>
    <submittedName>
        <fullName evidence="2">Uncharacterized protein</fullName>
    </submittedName>
</protein>